<dbReference type="EMBL" id="JAAATY010000002">
    <property type="protein sequence ID" value="NRN64077.1"/>
    <property type="molecule type" value="Genomic_DNA"/>
</dbReference>
<proteinExistence type="predicted"/>
<accession>A0ABX2EYK6</accession>
<comment type="caution">
    <text evidence="1">The sequence shown here is derived from an EMBL/GenBank/DDBJ whole genome shotgun (WGS) entry which is preliminary data.</text>
</comment>
<evidence type="ECO:0000313" key="2">
    <source>
        <dbReference type="Proteomes" id="UP000763557"/>
    </source>
</evidence>
<evidence type="ECO:0000313" key="1">
    <source>
        <dbReference type="EMBL" id="NRN64077.1"/>
    </source>
</evidence>
<organism evidence="1 2">
    <name type="scientific">Kibdelosporangium persicum</name>
    <dbReference type="NCBI Taxonomy" id="2698649"/>
    <lineage>
        <taxon>Bacteria</taxon>
        <taxon>Bacillati</taxon>
        <taxon>Actinomycetota</taxon>
        <taxon>Actinomycetes</taxon>
        <taxon>Pseudonocardiales</taxon>
        <taxon>Pseudonocardiaceae</taxon>
        <taxon>Kibdelosporangium</taxon>
    </lineage>
</organism>
<keyword evidence="2" id="KW-1185">Reference proteome</keyword>
<dbReference type="RefSeq" id="WP_173125464.1">
    <property type="nucleotide sequence ID" value="NZ_CBCSGW010000052.1"/>
</dbReference>
<gene>
    <name evidence="1" type="ORF">GC106_12830</name>
</gene>
<reference evidence="1 2" key="1">
    <citation type="submission" date="2020-01" db="EMBL/GenBank/DDBJ databases">
        <title>Kibdelosporangium persica a novel Actinomycetes from a hot desert in Iran.</title>
        <authorList>
            <person name="Safaei N."/>
            <person name="Zaburannyi N."/>
            <person name="Mueller R."/>
            <person name="Wink J."/>
        </authorList>
    </citation>
    <scope>NUCLEOTIDE SEQUENCE [LARGE SCALE GENOMIC DNA]</scope>
    <source>
        <strain evidence="1 2">4NS15</strain>
    </source>
</reference>
<sequence>MSFPHPDEVTARLAEFGPPRQIGRSRLGEPITMVSIGNGPRSALVFAGPHPNEPIGFLTVPRLAESVTRDDLGFTWHLIGCVDPDGARLNEGWYAGPLSRERYFRGFYRPPFDEQVEWTFPDGMPETRALRAVIDEVRPDLMCSLHNGEVGGVFYYVSADRPGLADALADLPTGIPLHVGDAELPGTQRIRPGVFLFPGHEFVPGMSSVHYASQYGTFSLVVEVPLWSDPRSSDTTSSGLPRADVFAEVADMIDDVRKLPELPAVPDSPLSRSFLEVQPAAERFANAMRAHQAEGEATVAERFGLRQIAHMIRLRACATALRIVDGEHRQAFSELFDKWFAEEDSVAEPIPISKLVDTQVGAILSAAKS</sequence>
<evidence type="ECO:0008006" key="3">
    <source>
        <dbReference type="Google" id="ProtNLM"/>
    </source>
</evidence>
<dbReference type="Proteomes" id="UP000763557">
    <property type="component" value="Unassembled WGS sequence"/>
</dbReference>
<protein>
    <recommendedName>
        <fullName evidence="3">Peptidase M14 carboxypeptidase A domain-containing protein</fullName>
    </recommendedName>
</protein>
<name>A0ABX2EYK6_9PSEU</name>
<dbReference type="SUPFAM" id="SSF53187">
    <property type="entry name" value="Zn-dependent exopeptidases"/>
    <property type="match status" value="1"/>
</dbReference>
<dbReference type="Gene3D" id="3.40.630.10">
    <property type="entry name" value="Zn peptidases"/>
    <property type="match status" value="1"/>
</dbReference>